<proteinExistence type="predicted"/>
<keyword evidence="1" id="KW-0175">Coiled coil</keyword>
<comment type="caution">
    <text evidence="2">The sequence shown here is derived from an EMBL/GenBank/DDBJ whole genome shotgun (WGS) entry which is preliminary data.</text>
</comment>
<dbReference type="Proteomes" id="UP001590950">
    <property type="component" value="Unassembled WGS sequence"/>
</dbReference>
<dbReference type="EMBL" id="JBEFKJ010000035">
    <property type="protein sequence ID" value="KAL2038057.1"/>
    <property type="molecule type" value="Genomic_DNA"/>
</dbReference>
<feature type="coiled-coil region" evidence="1">
    <location>
        <begin position="39"/>
        <end position="66"/>
    </location>
</feature>
<gene>
    <name evidence="2" type="ORF">N7G274_009277</name>
</gene>
<sequence length="153" mass="16949">MARVYQEAHMVENLASSMKLLQAQTTELTKKCGTHEERIKNLTTANADLATKNAALENRMRAIEHNSAARIANSHLLPNSHTPLTPLHDLSTNRPIRHFPKHERDIKIMSAADVIQVLQGLDVKTLGMSQAEKKGEVRVQVGLPREAKSEGST</sequence>
<evidence type="ECO:0000313" key="3">
    <source>
        <dbReference type="Proteomes" id="UP001590950"/>
    </source>
</evidence>
<evidence type="ECO:0000256" key="1">
    <source>
        <dbReference type="SAM" id="Coils"/>
    </source>
</evidence>
<keyword evidence="3" id="KW-1185">Reference proteome</keyword>
<accession>A0ABR4A134</accession>
<organism evidence="2 3">
    <name type="scientific">Stereocaulon virgatum</name>
    <dbReference type="NCBI Taxonomy" id="373712"/>
    <lineage>
        <taxon>Eukaryota</taxon>
        <taxon>Fungi</taxon>
        <taxon>Dikarya</taxon>
        <taxon>Ascomycota</taxon>
        <taxon>Pezizomycotina</taxon>
        <taxon>Lecanoromycetes</taxon>
        <taxon>OSLEUM clade</taxon>
        <taxon>Lecanoromycetidae</taxon>
        <taxon>Lecanorales</taxon>
        <taxon>Lecanorineae</taxon>
        <taxon>Stereocaulaceae</taxon>
        <taxon>Stereocaulon</taxon>
    </lineage>
</organism>
<protein>
    <submittedName>
        <fullName evidence="2">Uncharacterized protein</fullName>
    </submittedName>
</protein>
<name>A0ABR4A134_9LECA</name>
<reference evidence="2 3" key="1">
    <citation type="submission" date="2024-09" db="EMBL/GenBank/DDBJ databases">
        <title>Rethinking Asexuality: The Enigmatic Case of Functional Sexual Genes in Lepraria (Stereocaulaceae).</title>
        <authorList>
            <person name="Doellman M."/>
            <person name="Sun Y."/>
            <person name="Barcenas-Pena A."/>
            <person name="Lumbsch H.T."/>
            <person name="Grewe F."/>
        </authorList>
    </citation>
    <scope>NUCLEOTIDE SEQUENCE [LARGE SCALE GENOMIC DNA]</scope>
    <source>
        <strain evidence="2 3">Mercado 3170</strain>
    </source>
</reference>
<evidence type="ECO:0000313" key="2">
    <source>
        <dbReference type="EMBL" id="KAL2038057.1"/>
    </source>
</evidence>